<dbReference type="Gene3D" id="3.20.20.70">
    <property type="entry name" value="Aldolase class I"/>
    <property type="match status" value="1"/>
</dbReference>
<feature type="binding site" evidence="14">
    <location>
        <position position="260"/>
    </location>
    <ligand>
        <name>glyoxylate</name>
        <dbReference type="ChEBI" id="CHEBI:36655"/>
    </ligand>
</feature>
<evidence type="ECO:0000256" key="2">
    <source>
        <dbReference type="ARBA" id="ARBA00004275"/>
    </source>
</evidence>
<feature type="binding site" evidence="14">
    <location>
        <position position="109"/>
    </location>
    <ligand>
        <name>FMN</name>
        <dbReference type="ChEBI" id="CHEBI:58210"/>
    </ligand>
</feature>
<name>A0ABD3HTZ2_9MARC</name>
<keyword evidence="8" id="KW-0560">Oxidoreductase</keyword>
<feature type="active site" description="Proton acceptor" evidence="13">
    <location>
        <position position="257"/>
    </location>
</feature>
<feature type="binding site" evidence="14">
    <location>
        <position position="167"/>
    </location>
    <ligand>
        <name>glyoxylate</name>
        <dbReference type="ChEBI" id="CHEBI:36655"/>
    </ligand>
</feature>
<comment type="cofactor">
    <cofactor evidence="1">
        <name>FMN</name>
        <dbReference type="ChEBI" id="CHEBI:58210"/>
    </cofactor>
</comment>
<protein>
    <recommendedName>
        <fullName evidence="4">(S)-2-hydroxy-acid oxidase</fullName>
        <ecNumber evidence="4">1.1.3.15</ecNumber>
    </recommendedName>
</protein>
<comment type="subcellular location">
    <subcellularLocation>
        <location evidence="2">Peroxisome</location>
    </subcellularLocation>
</comment>
<sequence>MDTSMITNVSEYEEVAKGKLPKMVYDYYASGAEDQWTLKENRHAFERIRFRPRILVDVTSVDTSTTVLGHKISTPIMVAPTAMQRMAHPEGELATARAVASHNTIMTLSSWATSSVEEVASVGPGIRFFQLYVYRDRNVVAQLVRRAERAGFSAIALTVDTPILGRREADIKNRFNLPSHLTLKNFEGLDLGQMEKTQDSGLASYVSGQIDKSLSWKDVKWLQTITSLPILVKGVITAEDTHLAVQNGCAGIIVSNHGARQLDYVPATISALEEVVKAAGGRVPVFLDGGVRRGTDALKALALGATGVFVGRPVVWGLAAEGEAGVRKVLQLLKDEFTLAMALAGATKISEITRAHVQTEQERLAQIPSTITYSRL</sequence>
<feature type="binding site" evidence="14">
    <location>
        <begin position="288"/>
        <end position="292"/>
    </location>
    <ligand>
        <name>FMN</name>
        <dbReference type="ChEBI" id="CHEBI:58210"/>
    </ligand>
</feature>
<feature type="domain" description="FMN hydroxy acid dehydrogenase" evidence="15">
    <location>
        <begin position="1"/>
        <end position="362"/>
    </location>
</feature>
<feature type="binding site" evidence="14">
    <location>
        <position position="130"/>
    </location>
    <ligand>
        <name>FMN</name>
        <dbReference type="ChEBI" id="CHEBI:58210"/>
    </ligand>
</feature>
<keyword evidence="7 14" id="KW-0288">FMN</keyword>
<dbReference type="GO" id="GO:0009854">
    <property type="term" value="P:oxidative photosynthetic carbon pathway"/>
    <property type="evidence" value="ECO:0007669"/>
    <property type="project" value="UniProtKB-KW"/>
</dbReference>
<organism evidence="16 17">
    <name type="scientific">Riccia sorocarpa</name>
    <dbReference type="NCBI Taxonomy" id="122646"/>
    <lineage>
        <taxon>Eukaryota</taxon>
        <taxon>Viridiplantae</taxon>
        <taxon>Streptophyta</taxon>
        <taxon>Embryophyta</taxon>
        <taxon>Marchantiophyta</taxon>
        <taxon>Marchantiopsida</taxon>
        <taxon>Marchantiidae</taxon>
        <taxon>Marchantiales</taxon>
        <taxon>Ricciaceae</taxon>
        <taxon>Riccia</taxon>
    </lineage>
</organism>
<dbReference type="Proteomes" id="UP001633002">
    <property type="component" value="Unassembled WGS sequence"/>
</dbReference>
<feature type="binding site" evidence="14">
    <location>
        <begin position="80"/>
        <end position="82"/>
    </location>
    <ligand>
        <name>FMN</name>
        <dbReference type="ChEBI" id="CHEBI:58210"/>
    </ligand>
</feature>
<dbReference type="GO" id="GO:0003973">
    <property type="term" value="F:(S)-2-hydroxy-acid oxidase activity"/>
    <property type="evidence" value="ECO:0007669"/>
    <property type="project" value="UniProtKB-EC"/>
</dbReference>
<dbReference type="CDD" id="cd02809">
    <property type="entry name" value="alpha_hydroxyacid_oxid_FMN"/>
    <property type="match status" value="1"/>
</dbReference>
<dbReference type="PIRSF" id="PIRSF000138">
    <property type="entry name" value="Al-hdrx_acd_dh"/>
    <property type="match status" value="1"/>
</dbReference>
<dbReference type="InterPro" id="IPR037396">
    <property type="entry name" value="FMN_HAD"/>
</dbReference>
<dbReference type="AlphaFoldDB" id="A0ABD3HTZ2"/>
<dbReference type="PROSITE" id="PS00557">
    <property type="entry name" value="FMN_HYDROXY_ACID_DH_1"/>
    <property type="match status" value="1"/>
</dbReference>
<evidence type="ECO:0000256" key="14">
    <source>
        <dbReference type="PIRSR" id="PIRSR000138-2"/>
    </source>
</evidence>
<reference evidence="16 17" key="1">
    <citation type="submission" date="2024-09" db="EMBL/GenBank/DDBJ databases">
        <title>Chromosome-scale assembly of Riccia sorocarpa.</title>
        <authorList>
            <person name="Paukszto L."/>
        </authorList>
    </citation>
    <scope>NUCLEOTIDE SEQUENCE [LARGE SCALE GENOMIC DNA]</scope>
    <source>
        <strain evidence="16">LP-2024</strain>
        <tissue evidence="16">Aerial parts of the thallus</tissue>
    </source>
</reference>
<evidence type="ECO:0000259" key="15">
    <source>
        <dbReference type="PROSITE" id="PS51349"/>
    </source>
</evidence>
<evidence type="ECO:0000313" key="16">
    <source>
        <dbReference type="EMBL" id="KAL3693745.1"/>
    </source>
</evidence>
<evidence type="ECO:0000256" key="10">
    <source>
        <dbReference type="ARBA" id="ARBA00023238"/>
    </source>
</evidence>
<dbReference type="PANTHER" id="PTHR10578:SF107">
    <property type="entry name" value="2-HYDROXYACID OXIDASE 1"/>
    <property type="match status" value="1"/>
</dbReference>
<evidence type="ECO:0000256" key="8">
    <source>
        <dbReference type="ARBA" id="ARBA00023002"/>
    </source>
</evidence>
<dbReference type="SUPFAM" id="SSF51395">
    <property type="entry name" value="FMN-linked oxidoreductases"/>
    <property type="match status" value="1"/>
</dbReference>
<feature type="binding site" evidence="14">
    <location>
        <position position="257"/>
    </location>
    <ligand>
        <name>glyoxylate</name>
        <dbReference type="ChEBI" id="CHEBI:36655"/>
    </ligand>
</feature>
<dbReference type="PROSITE" id="PS51349">
    <property type="entry name" value="FMN_HYDROXY_ACID_DH_2"/>
    <property type="match status" value="1"/>
</dbReference>
<keyword evidence="10" id="KW-0601">Photorespiration</keyword>
<gene>
    <name evidence="16" type="ORF">R1sor_007396</name>
</gene>
<keyword evidence="9" id="KW-0576">Peroxisome</keyword>
<proteinExistence type="inferred from homology"/>
<keyword evidence="6 14" id="KW-0285">Flavoprotein</keyword>
<evidence type="ECO:0000256" key="13">
    <source>
        <dbReference type="PIRSR" id="PIRSR000138-1"/>
    </source>
</evidence>
<comment type="similarity">
    <text evidence="11">Belongs to the FMN-dependent alpha-hydroxy acid dehydrogenase family.</text>
</comment>
<dbReference type="Pfam" id="PF01070">
    <property type="entry name" value="FMN_dh"/>
    <property type="match status" value="1"/>
</dbReference>
<dbReference type="GO" id="GO:0005777">
    <property type="term" value="C:peroxisome"/>
    <property type="evidence" value="ECO:0007669"/>
    <property type="project" value="UniProtKB-SubCell"/>
</dbReference>
<evidence type="ECO:0000256" key="5">
    <source>
        <dbReference type="ARBA" id="ARBA00022594"/>
    </source>
</evidence>
<evidence type="ECO:0000256" key="6">
    <source>
        <dbReference type="ARBA" id="ARBA00022630"/>
    </source>
</evidence>
<accession>A0ABD3HTZ2</accession>
<evidence type="ECO:0000256" key="9">
    <source>
        <dbReference type="ARBA" id="ARBA00023140"/>
    </source>
</evidence>
<dbReference type="InterPro" id="IPR013785">
    <property type="entry name" value="Aldolase_TIM"/>
</dbReference>
<feature type="binding site" evidence="14">
    <location>
        <position position="132"/>
    </location>
    <ligand>
        <name>glyoxylate</name>
        <dbReference type="ChEBI" id="CHEBI:36655"/>
    </ligand>
</feature>
<feature type="binding site" evidence="14">
    <location>
        <position position="27"/>
    </location>
    <ligand>
        <name>glyoxylate</name>
        <dbReference type="ChEBI" id="CHEBI:36655"/>
    </ligand>
</feature>
<dbReference type="InterPro" id="IPR012133">
    <property type="entry name" value="Alpha-hydoxy_acid_DH_FMN"/>
</dbReference>
<evidence type="ECO:0000256" key="11">
    <source>
        <dbReference type="ARBA" id="ARBA00024042"/>
    </source>
</evidence>
<dbReference type="InterPro" id="IPR008259">
    <property type="entry name" value="FMN_hydac_DH_AS"/>
</dbReference>
<evidence type="ECO:0000256" key="4">
    <source>
        <dbReference type="ARBA" id="ARBA00013087"/>
    </source>
</evidence>
<comment type="caution">
    <text evidence="16">The sequence shown here is derived from an EMBL/GenBank/DDBJ whole genome shotgun (WGS) entry which is preliminary data.</text>
</comment>
<evidence type="ECO:0000256" key="3">
    <source>
        <dbReference type="ARBA" id="ARBA00004923"/>
    </source>
</evidence>
<dbReference type="FunFam" id="3.20.20.70:FF:000063">
    <property type="entry name" value="peroxisomal (S)-2-hydroxy-acid oxidase GLO1"/>
    <property type="match status" value="1"/>
</dbReference>
<keyword evidence="5" id="KW-0323">Glycolate pathway</keyword>
<feature type="binding site" evidence="14">
    <location>
        <begin position="311"/>
        <end position="312"/>
    </location>
    <ligand>
        <name>FMN</name>
        <dbReference type="ChEBI" id="CHEBI:58210"/>
    </ligand>
</feature>
<comment type="pathway">
    <text evidence="3">Photosynthesis; photorespiration; glycine from 2-phosphoglycolate: step 2/3.</text>
</comment>
<evidence type="ECO:0000256" key="7">
    <source>
        <dbReference type="ARBA" id="ARBA00022643"/>
    </source>
</evidence>
<feature type="binding site" evidence="14">
    <location>
        <position position="158"/>
    </location>
    <ligand>
        <name>FMN</name>
        <dbReference type="ChEBI" id="CHEBI:58210"/>
    </ligand>
</feature>
<feature type="binding site" evidence="14">
    <location>
        <position position="233"/>
    </location>
    <ligand>
        <name>FMN</name>
        <dbReference type="ChEBI" id="CHEBI:58210"/>
    </ligand>
</feature>
<evidence type="ECO:0000256" key="1">
    <source>
        <dbReference type="ARBA" id="ARBA00001917"/>
    </source>
</evidence>
<evidence type="ECO:0000256" key="12">
    <source>
        <dbReference type="ARBA" id="ARBA00036241"/>
    </source>
</evidence>
<feature type="binding site" evidence="14">
    <location>
        <position position="255"/>
    </location>
    <ligand>
        <name>FMN</name>
        <dbReference type="ChEBI" id="CHEBI:58210"/>
    </ligand>
</feature>
<dbReference type="EC" id="1.1.3.15" evidence="4"/>
<keyword evidence="17" id="KW-1185">Reference proteome</keyword>
<dbReference type="EMBL" id="JBJQOH010000003">
    <property type="protein sequence ID" value="KAL3693745.1"/>
    <property type="molecule type" value="Genomic_DNA"/>
</dbReference>
<dbReference type="PANTHER" id="PTHR10578">
    <property type="entry name" value="S -2-HYDROXY-ACID OXIDASE-RELATED"/>
    <property type="match status" value="1"/>
</dbReference>
<comment type="catalytic activity">
    <reaction evidence="12">
        <text>glycolate + O2 = glyoxylate + H2O2</text>
        <dbReference type="Rhea" id="RHEA:25311"/>
        <dbReference type="ChEBI" id="CHEBI:15379"/>
        <dbReference type="ChEBI" id="CHEBI:16240"/>
        <dbReference type="ChEBI" id="CHEBI:29805"/>
        <dbReference type="ChEBI" id="CHEBI:36655"/>
        <dbReference type="EC" id="1.1.3.15"/>
    </reaction>
    <physiologicalReaction direction="left-to-right" evidence="12">
        <dbReference type="Rhea" id="RHEA:25312"/>
    </physiologicalReaction>
</comment>
<dbReference type="InterPro" id="IPR000262">
    <property type="entry name" value="FMN-dep_DH"/>
</dbReference>
<evidence type="ECO:0000313" key="17">
    <source>
        <dbReference type="Proteomes" id="UP001633002"/>
    </source>
</evidence>